<accession>A0ABW3C840</accession>
<evidence type="ECO:0000313" key="3">
    <source>
        <dbReference type="Proteomes" id="UP001597124"/>
    </source>
</evidence>
<dbReference type="Pfam" id="PF02900">
    <property type="entry name" value="LigB"/>
    <property type="match status" value="1"/>
</dbReference>
<dbReference type="EMBL" id="JBHTIK010000018">
    <property type="protein sequence ID" value="MFD0850619.1"/>
    <property type="molecule type" value="Genomic_DNA"/>
</dbReference>
<proteinExistence type="predicted"/>
<name>A0ABW3C840_SPHXN</name>
<protein>
    <submittedName>
        <fullName evidence="2">2,3-dihydroxyphenylpropionate 1,2-dioxygenase</fullName>
    </submittedName>
</protein>
<dbReference type="Gene3D" id="3.40.830.10">
    <property type="entry name" value="LigB-like"/>
    <property type="match status" value="1"/>
</dbReference>
<reference evidence="3" key="1">
    <citation type="journal article" date="2019" name="Int. J. Syst. Evol. Microbiol.">
        <title>The Global Catalogue of Microorganisms (GCM) 10K type strain sequencing project: providing services to taxonomists for standard genome sequencing and annotation.</title>
        <authorList>
            <consortium name="The Broad Institute Genomics Platform"/>
            <consortium name="The Broad Institute Genome Sequencing Center for Infectious Disease"/>
            <person name="Wu L."/>
            <person name="Ma J."/>
        </authorList>
    </citation>
    <scope>NUCLEOTIDE SEQUENCE [LARGE SCALE GENOMIC DNA]</scope>
    <source>
        <strain evidence="3">CCUG 52537</strain>
    </source>
</reference>
<sequence length="170" mass="18400">FGIEAGFDLAWAVEPKLDHGFLCPLSLLTPEFNVPVVPIFQNSSTEPLPPFRRCAELGTMLRAAVEARGTDERVVLLAGGGLSHWVATPEMGDINSEFDRWFLGRVEQGDLAALVALDVADVGERAGNGGQEIRNWITAMAAGQGPGELFCYEPVEQWATGMALARLFAR</sequence>
<organism evidence="2 3">
    <name type="scientific">Sphingosinicella xenopeptidilytica</name>
    <dbReference type="NCBI Taxonomy" id="364098"/>
    <lineage>
        <taxon>Bacteria</taxon>
        <taxon>Pseudomonadati</taxon>
        <taxon>Pseudomonadota</taxon>
        <taxon>Alphaproteobacteria</taxon>
        <taxon>Sphingomonadales</taxon>
        <taxon>Sphingosinicellaceae</taxon>
        <taxon>Sphingosinicella</taxon>
    </lineage>
</organism>
<evidence type="ECO:0000313" key="2">
    <source>
        <dbReference type="EMBL" id="MFD0850619.1"/>
    </source>
</evidence>
<dbReference type="SUPFAM" id="SSF53213">
    <property type="entry name" value="LigB-like"/>
    <property type="match status" value="1"/>
</dbReference>
<feature type="domain" description="Extradiol ring-cleavage dioxygenase class III enzyme subunit B" evidence="1">
    <location>
        <begin position="4"/>
        <end position="162"/>
    </location>
</feature>
<dbReference type="Proteomes" id="UP001597124">
    <property type="component" value="Unassembled WGS sequence"/>
</dbReference>
<evidence type="ECO:0000259" key="1">
    <source>
        <dbReference type="Pfam" id="PF02900"/>
    </source>
</evidence>
<comment type="caution">
    <text evidence="2">The sequence shown here is derived from an EMBL/GenBank/DDBJ whole genome shotgun (WGS) entry which is preliminary data.</text>
</comment>
<dbReference type="InterPro" id="IPR004183">
    <property type="entry name" value="Xdiol_dOase_suB"/>
</dbReference>
<keyword evidence="3" id="KW-1185">Reference proteome</keyword>
<gene>
    <name evidence="2" type="ORF">ACFQ00_20015</name>
</gene>
<feature type="non-terminal residue" evidence="2">
    <location>
        <position position="1"/>
    </location>
</feature>